<feature type="region of interest" description="Disordered" evidence="1">
    <location>
        <begin position="66"/>
        <end position="88"/>
    </location>
</feature>
<gene>
    <name evidence="2" type="ORF">NQF86_04935</name>
</gene>
<comment type="caution">
    <text evidence="2">The sequence shown here is derived from an EMBL/GenBank/DDBJ whole genome shotgun (WGS) entry which is preliminary data.</text>
</comment>
<evidence type="ECO:0000313" key="2">
    <source>
        <dbReference type="EMBL" id="MCX5618006.1"/>
    </source>
</evidence>
<evidence type="ECO:0000256" key="1">
    <source>
        <dbReference type="SAM" id="MobiDB-lite"/>
    </source>
</evidence>
<dbReference type="Pfam" id="PF13416">
    <property type="entry name" value="SBP_bac_8"/>
    <property type="match status" value="1"/>
</dbReference>
<organism evidence="2 3">
    <name type="scientific">Bombella pluederhausensis</name>
    <dbReference type="NCBI Taxonomy" id="2967336"/>
    <lineage>
        <taxon>Bacteria</taxon>
        <taxon>Pseudomonadati</taxon>
        <taxon>Pseudomonadota</taxon>
        <taxon>Alphaproteobacteria</taxon>
        <taxon>Acetobacterales</taxon>
        <taxon>Acetobacteraceae</taxon>
        <taxon>Bombella</taxon>
    </lineage>
</organism>
<evidence type="ECO:0000313" key="3">
    <source>
        <dbReference type="Proteomes" id="UP001165576"/>
    </source>
</evidence>
<dbReference type="InterPro" id="IPR006059">
    <property type="entry name" value="SBP"/>
</dbReference>
<dbReference type="RefSeq" id="WP_266116528.1">
    <property type="nucleotide sequence ID" value="NZ_JANIDY010000002.1"/>
</dbReference>
<dbReference type="EMBL" id="JANIDY010000002">
    <property type="protein sequence ID" value="MCX5618006.1"/>
    <property type="molecule type" value="Genomic_DNA"/>
</dbReference>
<dbReference type="SUPFAM" id="SSF53850">
    <property type="entry name" value="Periplasmic binding protein-like II"/>
    <property type="match status" value="1"/>
</dbReference>
<dbReference type="Gene3D" id="3.40.190.10">
    <property type="entry name" value="Periplasmic binding protein-like II"/>
    <property type="match status" value="2"/>
</dbReference>
<reference evidence="2" key="1">
    <citation type="submission" date="2022-07" db="EMBL/GenBank/DDBJ databases">
        <title>Bombella genomes.</title>
        <authorList>
            <person name="Harer L."/>
            <person name="Styblova S."/>
            <person name="Ehrmann M."/>
        </authorList>
    </citation>
    <scope>NUCLEOTIDE SEQUENCE</scope>
    <source>
        <strain evidence="2">TMW 2.2543</strain>
    </source>
</reference>
<proteinExistence type="predicted"/>
<protein>
    <submittedName>
        <fullName evidence="2">Extracellular solute-binding protein</fullName>
    </submittedName>
</protein>
<accession>A0ABT3WG02</accession>
<sequence length="375" mass="41464">MSMTHLRSLQCPSSSLRSHKLLRSAAVVIHHAGRYVRNRCRPARHLLPPGKMLATMMMVPASPVLAATATPDTPPTSSSSQAGQTGEEAPSPLYYWAIPERSLISTILSSPGNLSLHFISRNGGGLEEIKRQTLAYPQFIQAIMLDSTESAIACARAWLQPIHPLGACGMPAGFFRNILFWDPSRISSPPRWATLWDVARYPGQRAFFQGPRMTLEIALLADGVPPALIYKELSTPQGIDRAFRKLNQLIPYIIWWRSPSEAYHILREQAVLMGVIPSAIIFSGQTRHTLARPYQAQENSILYSPAVWGIPATLSAEKTSETKAILLTNPPHLPTLPTPFPAESLEISDSFWATHALFLSERFKTWLAHLSPPAP</sequence>
<name>A0ABT3WG02_9PROT</name>
<keyword evidence="3" id="KW-1185">Reference proteome</keyword>
<dbReference type="Proteomes" id="UP001165576">
    <property type="component" value="Unassembled WGS sequence"/>
</dbReference>
<feature type="compositionally biased region" description="Low complexity" evidence="1">
    <location>
        <begin position="66"/>
        <end position="82"/>
    </location>
</feature>